<feature type="domain" description="VWFD" evidence="4">
    <location>
        <begin position="202"/>
        <end position="385"/>
    </location>
</feature>
<sequence>MMVVRYVLFLVLIISVVSCTNGYQVDAFWDTCVQKNIRIEISDLTASATIEFAIVPAGGIVPAVYPYTFTSAPPSSSEVQTVSDNTIDYVIHWKDSTDPTQGQGSVPVNKCHGGYVVDAFWDTCQSSEIRLEITGNVGGDADIFYAIVQAGQTPPNPITDTMTVSGVSGSNAFTVGSSNVDYEVYWEDTDIPSYSGVISIQKCANIAGDPHLLTFDGLKFDYQGYCSYILVQDCLNGNTPSFTIAGDFRSRNVRSPYQGVTRIVAINVYINGKLMIRMLEDNSFEVQGKLVNGTSASVGLDLGTVQTVRGTTIVRLHNPRLTITWRGKPHQILMALNSNTMYGNVCGLLGNADGNPENDLIKPDGSPATDVDEFGDSWKIANSCP</sequence>
<dbReference type="PROSITE" id="PS51257">
    <property type="entry name" value="PROKAR_LIPOPROTEIN"/>
    <property type="match status" value="1"/>
</dbReference>
<dbReference type="PANTHER" id="PTHR11339:SF402">
    <property type="entry name" value="VWFD DOMAIN-CONTAINING PROTEIN"/>
    <property type="match status" value="1"/>
</dbReference>
<dbReference type="Pfam" id="PF00094">
    <property type="entry name" value="VWD"/>
    <property type="match status" value="1"/>
</dbReference>
<evidence type="ECO:0000259" key="4">
    <source>
        <dbReference type="PROSITE" id="PS51233"/>
    </source>
</evidence>
<gene>
    <name evidence="7" type="primary">LOC100378382</name>
</gene>
<keyword evidence="3" id="KW-0732">Signal</keyword>
<dbReference type="SMART" id="SM00216">
    <property type="entry name" value="VWD"/>
    <property type="match status" value="1"/>
</dbReference>
<feature type="chain" id="PRO_5006832354" evidence="3">
    <location>
        <begin position="20"/>
        <end position="385"/>
    </location>
</feature>
<dbReference type="InterPro" id="IPR050780">
    <property type="entry name" value="Mucin_vWF_Thrombospondin_sf"/>
</dbReference>
<reference evidence="5" key="1">
    <citation type="journal article" date="2015" name="Nature">
        <title>Hemichordate genomes and deuterostome origins.</title>
        <authorList>
            <person name="Simakov O."/>
            <person name="Kawashima T."/>
            <person name="Marletaz F."/>
            <person name="Jenkins J."/>
            <person name="Koyanagi R."/>
            <person name="Mitros T."/>
            <person name="Hisata K."/>
            <person name="Bredeson J."/>
            <person name="Shoguchi E."/>
            <person name="Gyoja F."/>
            <person name="Yue J.X."/>
            <person name="Chen Y.C."/>
            <person name="Freeman R.M.Jr."/>
            <person name="Sasaki A."/>
            <person name="Hikosaka-Katayama T."/>
            <person name="Sato A."/>
            <person name="Fujie M."/>
            <person name="Baughman K.W."/>
            <person name="Levine J."/>
            <person name="Gonzalez P."/>
            <person name="Cameron C."/>
            <person name="Fritzenwanker J.H."/>
            <person name="Pani A.M."/>
            <person name="Goto H."/>
            <person name="Kanda M."/>
            <person name="Arakaki N."/>
            <person name="Yamasaki S."/>
            <person name="Qu J."/>
            <person name="Cree A."/>
            <person name="Ding Y."/>
            <person name="Dinh H.H."/>
            <person name="Dugan S."/>
            <person name="Holder M."/>
            <person name="Jhangiani S.N."/>
            <person name="Kovar C.L."/>
            <person name="Lee S.L."/>
            <person name="Lewis L.R."/>
            <person name="Morton D."/>
            <person name="Nazareth L.V."/>
            <person name="Okwuonu G."/>
            <person name="Santibanez J."/>
            <person name="Chen R."/>
            <person name="Richards S."/>
            <person name="Muzny D.M."/>
            <person name="Gillis A."/>
            <person name="Peshkin L."/>
            <person name="Wu M."/>
            <person name="Humphreys T."/>
            <person name="Su Y.H."/>
            <person name="Putnam N.H."/>
            <person name="Schmutz J."/>
            <person name="Fujiyama A."/>
            <person name="Yu J.K."/>
            <person name="Tagawa K."/>
            <person name="Worley K.C."/>
            <person name="Gibbs R.A."/>
            <person name="Kirschner M.W."/>
            <person name="Lowe C.J."/>
            <person name="Satoh N."/>
            <person name="Rokhsar D.S."/>
            <person name="Gerhart J."/>
        </authorList>
    </citation>
    <scope>NUCLEOTIDE SEQUENCE</scope>
</reference>
<evidence type="ECO:0000313" key="5">
    <source>
        <dbReference type="EMBL" id="ALR88613.1"/>
    </source>
</evidence>
<protein>
    <submittedName>
        <fullName evidence="7">Zonadhesin-like</fullName>
    </submittedName>
    <submittedName>
        <fullName evidence="5">von Willebrand type d domain protein-like m6</fullName>
    </submittedName>
</protein>
<dbReference type="PROSITE" id="PS51233">
    <property type="entry name" value="VWFD"/>
    <property type="match status" value="1"/>
</dbReference>
<accession>A0A0U2T2P1</accession>
<keyword evidence="1" id="KW-1015">Disulfide bond</keyword>
<dbReference type="InterPro" id="IPR001846">
    <property type="entry name" value="VWF_type-D"/>
</dbReference>
<dbReference type="PANTHER" id="PTHR11339">
    <property type="entry name" value="EXTRACELLULAR MATRIX GLYCOPROTEIN RELATED"/>
    <property type="match status" value="1"/>
</dbReference>
<dbReference type="RefSeq" id="XP_002737323.1">
    <property type="nucleotide sequence ID" value="XM_002737277.2"/>
</dbReference>
<evidence type="ECO:0000313" key="6">
    <source>
        <dbReference type="Proteomes" id="UP000694865"/>
    </source>
</evidence>
<dbReference type="Proteomes" id="UP000694865">
    <property type="component" value="Unplaced"/>
</dbReference>
<organism evidence="5">
    <name type="scientific">Saccoglossus kowalevskii</name>
    <name type="common">Acorn worm</name>
    <dbReference type="NCBI Taxonomy" id="10224"/>
    <lineage>
        <taxon>Eukaryota</taxon>
        <taxon>Metazoa</taxon>
        <taxon>Hemichordata</taxon>
        <taxon>Enteropneusta</taxon>
        <taxon>Harrimaniidae</taxon>
        <taxon>Saccoglossus</taxon>
    </lineage>
</organism>
<dbReference type="OrthoDB" id="5956066at2759"/>
<evidence type="ECO:0000256" key="2">
    <source>
        <dbReference type="ARBA" id="ARBA00023180"/>
    </source>
</evidence>
<dbReference type="AlphaFoldDB" id="A0A0U2T2P1"/>
<reference evidence="7" key="2">
    <citation type="submission" date="2025-05" db="UniProtKB">
        <authorList>
            <consortium name="RefSeq"/>
        </authorList>
    </citation>
    <scope>IDENTIFICATION</scope>
    <source>
        <tissue evidence="7">Testes</tissue>
    </source>
</reference>
<evidence type="ECO:0000256" key="1">
    <source>
        <dbReference type="ARBA" id="ARBA00023157"/>
    </source>
</evidence>
<feature type="signal peptide" evidence="3">
    <location>
        <begin position="1"/>
        <end position="19"/>
    </location>
</feature>
<keyword evidence="6" id="KW-1185">Reference proteome</keyword>
<dbReference type="KEGG" id="sko:100378382"/>
<proteinExistence type="evidence at transcript level"/>
<keyword evidence="2" id="KW-0325">Glycoprotein</keyword>
<evidence type="ECO:0000313" key="7">
    <source>
        <dbReference type="RefSeq" id="XP_002737323.1"/>
    </source>
</evidence>
<dbReference type="GeneID" id="100378382"/>
<dbReference type="EMBL" id="KT876115">
    <property type="protein sequence ID" value="ALR88613.1"/>
    <property type="molecule type" value="mRNA"/>
</dbReference>
<name>A0A0U2T2P1_SACKO</name>
<evidence type="ECO:0000256" key="3">
    <source>
        <dbReference type="SAM" id="SignalP"/>
    </source>
</evidence>